<dbReference type="SUPFAM" id="SSF141734">
    <property type="entry name" value="HisI-like"/>
    <property type="match status" value="1"/>
</dbReference>
<evidence type="ECO:0000256" key="6">
    <source>
        <dbReference type="ARBA" id="ARBA00007731"/>
    </source>
</evidence>
<comment type="subcellular location">
    <subcellularLocation>
        <location evidence="3 15">Cytoplasm</location>
    </subcellularLocation>
</comment>
<evidence type="ECO:0000256" key="8">
    <source>
        <dbReference type="ARBA" id="ARBA00022490"/>
    </source>
</evidence>
<dbReference type="GO" id="GO:0004635">
    <property type="term" value="F:phosphoribosyl-AMP cyclohydrolase activity"/>
    <property type="evidence" value="ECO:0007669"/>
    <property type="project" value="UniProtKB-EC"/>
</dbReference>
<comment type="catalytic activity">
    <reaction evidence="2 15">
        <text>1-(5-phospho-beta-D-ribosyl)-ATP + H2O = 1-(5-phospho-beta-D-ribosyl)-5'-AMP + diphosphate + H(+)</text>
        <dbReference type="Rhea" id="RHEA:22828"/>
        <dbReference type="ChEBI" id="CHEBI:15377"/>
        <dbReference type="ChEBI" id="CHEBI:15378"/>
        <dbReference type="ChEBI" id="CHEBI:33019"/>
        <dbReference type="ChEBI" id="CHEBI:59457"/>
        <dbReference type="ChEBI" id="CHEBI:73183"/>
        <dbReference type="EC" id="3.6.1.31"/>
    </reaction>
</comment>
<proteinExistence type="inferred from homology"/>
<reference evidence="17 18" key="1">
    <citation type="submission" date="2023-01" db="EMBL/GenBank/DDBJ databases">
        <title>Sporosarcina sp. nov., isolated from Korean tranditional fermented seafood 'Jeotgal'.</title>
        <authorList>
            <person name="Yang A.-I."/>
        </authorList>
    </citation>
    <scope>NUCLEOTIDE SEQUENCE [LARGE SCALE GENOMIC DNA]</scope>
    <source>
        <strain evidence="17 18">B2O-1</strain>
    </source>
</reference>
<dbReference type="Gene3D" id="3.10.20.810">
    <property type="entry name" value="Phosphoribosyl-AMP cyclohydrolase"/>
    <property type="match status" value="1"/>
</dbReference>
<dbReference type="PANTHER" id="PTHR42945">
    <property type="entry name" value="HISTIDINE BIOSYNTHESIS BIFUNCTIONAL PROTEIN"/>
    <property type="match status" value="1"/>
</dbReference>
<dbReference type="EMBL" id="CP116341">
    <property type="protein sequence ID" value="WOV83316.1"/>
    <property type="molecule type" value="Genomic_DNA"/>
</dbReference>
<feature type="region of interest" description="Phosphoribosyl-AMP cyclohydrolase" evidence="15">
    <location>
        <begin position="1"/>
        <end position="121"/>
    </location>
</feature>
<keyword evidence="14 15" id="KW-0511">Multifunctional enzyme</keyword>
<dbReference type="InterPro" id="IPR023019">
    <property type="entry name" value="His_synth_HisIE"/>
</dbReference>
<dbReference type="GO" id="GO:0004636">
    <property type="term" value="F:phosphoribosyl-ATP diphosphatase activity"/>
    <property type="evidence" value="ECO:0007669"/>
    <property type="project" value="UniProtKB-EC"/>
</dbReference>
<evidence type="ECO:0000256" key="2">
    <source>
        <dbReference type="ARBA" id="ARBA00001460"/>
    </source>
</evidence>
<keyword evidence="13 15" id="KW-0368">Histidine biosynthesis</keyword>
<organism evidence="17 18">
    <name type="scientific">Sporosarcina jeotgali</name>
    <dbReference type="NCBI Taxonomy" id="3020056"/>
    <lineage>
        <taxon>Bacteria</taxon>
        <taxon>Bacillati</taxon>
        <taxon>Bacillota</taxon>
        <taxon>Bacilli</taxon>
        <taxon>Bacillales</taxon>
        <taxon>Caryophanaceae</taxon>
        <taxon>Sporosarcina</taxon>
    </lineage>
</organism>
<evidence type="ECO:0000256" key="9">
    <source>
        <dbReference type="ARBA" id="ARBA00022605"/>
    </source>
</evidence>
<evidence type="ECO:0000256" key="1">
    <source>
        <dbReference type="ARBA" id="ARBA00000024"/>
    </source>
</evidence>
<comment type="pathway">
    <text evidence="4 15">Amino-acid biosynthesis; L-histidine biosynthesis; L-histidine from 5-phospho-alpha-D-ribose 1-diphosphate: step 3/9.</text>
</comment>
<evidence type="ECO:0000256" key="4">
    <source>
        <dbReference type="ARBA" id="ARBA00005169"/>
    </source>
</evidence>
<accession>A0ABZ0KSK3</accession>
<comment type="catalytic activity">
    <reaction evidence="1 15">
        <text>1-(5-phospho-beta-D-ribosyl)-5'-AMP + H2O = 1-(5-phospho-beta-D-ribosyl)-5-[(5-phospho-beta-D-ribosylamino)methylideneamino]imidazole-4-carboxamide</text>
        <dbReference type="Rhea" id="RHEA:20049"/>
        <dbReference type="ChEBI" id="CHEBI:15377"/>
        <dbReference type="ChEBI" id="CHEBI:58435"/>
        <dbReference type="ChEBI" id="CHEBI:59457"/>
        <dbReference type="EC" id="3.5.4.19"/>
    </reaction>
</comment>
<dbReference type="HAMAP" id="MF_01019">
    <property type="entry name" value="HisIE"/>
    <property type="match status" value="1"/>
</dbReference>
<dbReference type="CDD" id="cd11534">
    <property type="entry name" value="NTP-PPase_HisIE_like"/>
    <property type="match status" value="1"/>
</dbReference>
<protein>
    <recommendedName>
        <fullName evidence="15">Histidine biosynthesis bifunctional protein HisIE</fullName>
    </recommendedName>
    <domain>
        <recommendedName>
            <fullName evidence="15">Phosphoribosyl-AMP cyclohydrolase</fullName>
            <shortName evidence="15">PRA-CH</shortName>
            <ecNumber evidence="15">3.5.4.19</ecNumber>
        </recommendedName>
    </domain>
    <domain>
        <recommendedName>
            <fullName evidence="15">Phosphoribosyl-ATP pyrophosphatase</fullName>
            <shortName evidence="15">PRA-PH</shortName>
            <ecNumber evidence="15">3.6.1.31</ecNumber>
        </recommendedName>
    </domain>
</protein>
<dbReference type="NCBIfam" id="NF000768">
    <property type="entry name" value="PRK00051.1"/>
    <property type="match status" value="1"/>
</dbReference>
<dbReference type="NCBIfam" id="NF002747">
    <property type="entry name" value="PRK02759.1"/>
    <property type="match status" value="1"/>
</dbReference>
<evidence type="ECO:0000313" key="17">
    <source>
        <dbReference type="EMBL" id="WOV83316.1"/>
    </source>
</evidence>
<evidence type="ECO:0000256" key="15">
    <source>
        <dbReference type="HAMAP-Rule" id="MF_01019"/>
    </source>
</evidence>
<comment type="similarity">
    <text evidence="6 15">In the C-terminal section; belongs to the PRA-PH family.</text>
</comment>
<dbReference type="EC" id="3.5.4.19" evidence="15"/>
<keyword evidence="8 15" id="KW-0963">Cytoplasm</keyword>
<evidence type="ECO:0000256" key="11">
    <source>
        <dbReference type="ARBA" id="ARBA00022801"/>
    </source>
</evidence>
<evidence type="ECO:0000256" key="7">
    <source>
        <dbReference type="ARBA" id="ARBA00008299"/>
    </source>
</evidence>
<dbReference type="InterPro" id="IPR002496">
    <property type="entry name" value="PRib_AMP_CycHydrolase_dom"/>
</dbReference>
<evidence type="ECO:0000313" key="18">
    <source>
        <dbReference type="Proteomes" id="UP001303532"/>
    </source>
</evidence>
<dbReference type="InterPro" id="IPR038019">
    <property type="entry name" value="PRib_AMP_CycHydrolase_sf"/>
</dbReference>
<dbReference type="EC" id="3.6.1.31" evidence="15"/>
<evidence type="ECO:0000256" key="13">
    <source>
        <dbReference type="ARBA" id="ARBA00023102"/>
    </source>
</evidence>
<dbReference type="RefSeq" id="WP_323691003.1">
    <property type="nucleotide sequence ID" value="NZ_CP116341.1"/>
</dbReference>
<comment type="similarity">
    <text evidence="7 15">In the N-terminal section; belongs to the PRA-CH family.</text>
</comment>
<evidence type="ECO:0000256" key="10">
    <source>
        <dbReference type="ARBA" id="ARBA00022741"/>
    </source>
</evidence>
<evidence type="ECO:0000256" key="5">
    <source>
        <dbReference type="ARBA" id="ARBA00005204"/>
    </source>
</evidence>
<sequence length="217" mass="24496">MQRGVLRVNGKNIRYNSEGLVPAIIQDALTGTVLMLGYMNEESLQKTLDTGETWFYSRSRNELWNKGATSGNRQIVKQLDIDCDQDTILVQVEAQGPACHLGTVSCFSRENSDDIRSKRTIIQQVAKQIQNRKNNPKEGAYTTYLFREGIDKILKKVGEETTEVVIGAKNNDLNETANELADLTYHILVLMEELGLSIEDVKSVLKSRRMEEEEGIQ</sequence>
<feature type="domain" description="Phosphoribosyl-AMP cyclohydrolase" evidence="16">
    <location>
        <begin position="35"/>
        <end position="107"/>
    </location>
</feature>
<dbReference type="HAMAP" id="MF_01020">
    <property type="entry name" value="HisE"/>
    <property type="match status" value="1"/>
</dbReference>
<dbReference type="HAMAP" id="MF_01021">
    <property type="entry name" value="HisI"/>
    <property type="match status" value="1"/>
</dbReference>
<evidence type="ECO:0000256" key="12">
    <source>
        <dbReference type="ARBA" id="ARBA00022840"/>
    </source>
</evidence>
<feature type="region of interest" description="Phosphoribosyl-ATP pyrophosphohydrolase" evidence="15">
    <location>
        <begin position="122"/>
        <end position="217"/>
    </location>
</feature>
<dbReference type="InterPro" id="IPR008179">
    <property type="entry name" value="HisE"/>
</dbReference>
<keyword evidence="18" id="KW-1185">Reference proteome</keyword>
<dbReference type="Pfam" id="PF01503">
    <property type="entry name" value="PRA-PH"/>
    <property type="match status" value="1"/>
</dbReference>
<dbReference type="Proteomes" id="UP001303532">
    <property type="component" value="Chromosome"/>
</dbReference>
<dbReference type="SUPFAM" id="SSF101386">
    <property type="entry name" value="all-alpha NTP pyrophosphatases"/>
    <property type="match status" value="1"/>
</dbReference>
<dbReference type="Gene3D" id="1.10.287.1080">
    <property type="entry name" value="MazG-like"/>
    <property type="match status" value="1"/>
</dbReference>
<keyword evidence="9 15" id="KW-0028">Amino-acid biosynthesis</keyword>
<keyword evidence="10 15" id="KW-0547">Nucleotide-binding</keyword>
<comment type="pathway">
    <text evidence="5 15">Amino-acid biosynthesis; L-histidine biosynthesis; L-histidine from 5-phospho-alpha-D-ribose 1-diphosphate: step 2/9.</text>
</comment>
<keyword evidence="11 15" id="KW-0378">Hydrolase</keyword>
<dbReference type="InterPro" id="IPR026660">
    <property type="entry name" value="PRA-CH"/>
</dbReference>
<evidence type="ECO:0000259" key="16">
    <source>
        <dbReference type="Pfam" id="PF01502"/>
    </source>
</evidence>
<evidence type="ECO:0000256" key="14">
    <source>
        <dbReference type="ARBA" id="ARBA00023268"/>
    </source>
</evidence>
<evidence type="ECO:0000256" key="3">
    <source>
        <dbReference type="ARBA" id="ARBA00004496"/>
    </source>
</evidence>
<dbReference type="InterPro" id="IPR021130">
    <property type="entry name" value="PRib-ATP_PPHydrolase-like"/>
</dbReference>
<dbReference type="NCBIfam" id="TIGR03188">
    <property type="entry name" value="histidine_hisI"/>
    <property type="match status" value="1"/>
</dbReference>
<dbReference type="PANTHER" id="PTHR42945:SF9">
    <property type="entry name" value="HISTIDINE BIOSYNTHESIS BIFUNCTIONAL PROTEIN HISIE"/>
    <property type="match status" value="1"/>
</dbReference>
<gene>
    <name evidence="15 17" type="primary">hisIE</name>
    <name evidence="15" type="synonym">hisI</name>
    <name evidence="17" type="ORF">PGH26_10305</name>
</gene>
<name>A0ABZ0KSK3_9BACL</name>
<keyword evidence="12 15" id="KW-0067">ATP-binding</keyword>
<dbReference type="Pfam" id="PF01502">
    <property type="entry name" value="PRA-CH"/>
    <property type="match status" value="1"/>
</dbReference>